<feature type="non-terminal residue" evidence="1">
    <location>
        <position position="1"/>
    </location>
</feature>
<gene>
    <name evidence="1" type="ORF">Tci_901121</name>
</gene>
<evidence type="ECO:0000313" key="1">
    <source>
        <dbReference type="EMBL" id="GFD29152.1"/>
    </source>
</evidence>
<proteinExistence type="predicted"/>
<sequence>VKESKDKDTTALSPYKMSGSLDYLLDGNMHSQQAAEPVPQTFVSLIEFVSKVYEVSTLTL</sequence>
<organism evidence="1">
    <name type="scientific">Tanacetum cinerariifolium</name>
    <name type="common">Dalmatian daisy</name>
    <name type="synonym">Chrysanthemum cinerariifolium</name>
    <dbReference type="NCBI Taxonomy" id="118510"/>
    <lineage>
        <taxon>Eukaryota</taxon>
        <taxon>Viridiplantae</taxon>
        <taxon>Streptophyta</taxon>
        <taxon>Embryophyta</taxon>
        <taxon>Tracheophyta</taxon>
        <taxon>Spermatophyta</taxon>
        <taxon>Magnoliopsida</taxon>
        <taxon>eudicotyledons</taxon>
        <taxon>Gunneridae</taxon>
        <taxon>Pentapetalae</taxon>
        <taxon>asterids</taxon>
        <taxon>campanulids</taxon>
        <taxon>Asterales</taxon>
        <taxon>Asteraceae</taxon>
        <taxon>Asteroideae</taxon>
        <taxon>Anthemideae</taxon>
        <taxon>Anthemidinae</taxon>
        <taxon>Tanacetum</taxon>
    </lineage>
</organism>
<protein>
    <submittedName>
        <fullName evidence="1">Nuclear pore complex protein NUP205</fullName>
    </submittedName>
</protein>
<name>A0A699V1R2_TANCI</name>
<comment type="caution">
    <text evidence="1">The sequence shown here is derived from an EMBL/GenBank/DDBJ whole genome shotgun (WGS) entry which is preliminary data.</text>
</comment>
<reference evidence="1" key="1">
    <citation type="journal article" date="2019" name="Sci. Rep.">
        <title>Draft genome of Tanacetum cinerariifolium, the natural source of mosquito coil.</title>
        <authorList>
            <person name="Yamashiro T."/>
            <person name="Shiraishi A."/>
            <person name="Satake H."/>
            <person name="Nakayama K."/>
        </authorList>
    </citation>
    <scope>NUCLEOTIDE SEQUENCE</scope>
</reference>
<dbReference type="AlphaFoldDB" id="A0A699V1R2"/>
<dbReference type="EMBL" id="BKCJ011392166">
    <property type="protein sequence ID" value="GFD29152.1"/>
    <property type="molecule type" value="Genomic_DNA"/>
</dbReference>
<accession>A0A699V1R2</accession>